<dbReference type="Pfam" id="PF12146">
    <property type="entry name" value="Hydrolase_4"/>
    <property type="match status" value="1"/>
</dbReference>
<dbReference type="InterPro" id="IPR029058">
    <property type="entry name" value="AB_hydrolase_fold"/>
</dbReference>
<dbReference type="SUPFAM" id="SSF53474">
    <property type="entry name" value="alpha/beta-Hydrolases"/>
    <property type="match status" value="1"/>
</dbReference>
<sequence>MSEWWTQYVGKVQNAGVFFPEENWLGLTSVNGLKLMTYRFHRDIPKALVFIFHGMFGESNESSHVAKFLYNEGYAVLSMEQEGHGKSEGKKGAVGSYRAMAHDSMKFIHKAIKFYPDSTPIFLIGFSMGGTITAMLSLLKPEIISGILLLAPALGVHPEFEPFLRKIVRCLNCCCGCLKLKKFDGNLLSRNTDYIKYIEINPYTYSGKMSVRTAVNTLDGLNEIQEQVNNITVPVVLIQGGVDKIVSADMNENFIKDCKSRDAEYWFYENMFHDIYHEPEINEIMDRCVDWINSRLPHDEAEIL</sequence>
<evidence type="ECO:0000259" key="1">
    <source>
        <dbReference type="Pfam" id="PF12146"/>
    </source>
</evidence>
<accession>A0A1R2CW37</accession>
<dbReference type="AlphaFoldDB" id="A0A1R2CW37"/>
<proteinExistence type="predicted"/>
<gene>
    <name evidence="2" type="ORF">SteCoe_3798</name>
</gene>
<keyword evidence="3" id="KW-1185">Reference proteome</keyword>
<dbReference type="EMBL" id="MPUH01000046">
    <property type="protein sequence ID" value="OMJ93224.1"/>
    <property type="molecule type" value="Genomic_DNA"/>
</dbReference>
<dbReference type="InterPro" id="IPR051044">
    <property type="entry name" value="MAG_DAG_Lipase"/>
</dbReference>
<protein>
    <recommendedName>
        <fullName evidence="1">Serine aminopeptidase S33 domain-containing protein</fullName>
    </recommendedName>
</protein>
<reference evidence="2 3" key="1">
    <citation type="submission" date="2016-11" db="EMBL/GenBank/DDBJ databases">
        <title>The macronuclear genome of Stentor coeruleus: a giant cell with tiny introns.</title>
        <authorList>
            <person name="Slabodnick M."/>
            <person name="Ruby J.G."/>
            <person name="Reiff S.B."/>
            <person name="Swart E.C."/>
            <person name="Gosai S."/>
            <person name="Prabakaran S."/>
            <person name="Witkowska E."/>
            <person name="Larue G.E."/>
            <person name="Fisher S."/>
            <person name="Freeman R.M."/>
            <person name="Gunawardena J."/>
            <person name="Chu W."/>
            <person name="Stover N.A."/>
            <person name="Gregory B.D."/>
            <person name="Nowacki M."/>
            <person name="Derisi J."/>
            <person name="Roy S.W."/>
            <person name="Marshall W.F."/>
            <person name="Sood P."/>
        </authorList>
    </citation>
    <scope>NUCLEOTIDE SEQUENCE [LARGE SCALE GENOMIC DNA]</scope>
    <source>
        <strain evidence="2">WM001</strain>
    </source>
</reference>
<dbReference type="InterPro" id="IPR022742">
    <property type="entry name" value="Hydrolase_4"/>
</dbReference>
<dbReference type="InterPro" id="IPR000073">
    <property type="entry name" value="AB_hydrolase_1"/>
</dbReference>
<dbReference type="OrthoDB" id="407812at2759"/>
<comment type="caution">
    <text evidence="2">The sequence shown here is derived from an EMBL/GenBank/DDBJ whole genome shotgun (WGS) entry which is preliminary data.</text>
</comment>
<organism evidence="2 3">
    <name type="scientific">Stentor coeruleus</name>
    <dbReference type="NCBI Taxonomy" id="5963"/>
    <lineage>
        <taxon>Eukaryota</taxon>
        <taxon>Sar</taxon>
        <taxon>Alveolata</taxon>
        <taxon>Ciliophora</taxon>
        <taxon>Postciliodesmatophora</taxon>
        <taxon>Heterotrichea</taxon>
        <taxon>Heterotrichida</taxon>
        <taxon>Stentoridae</taxon>
        <taxon>Stentor</taxon>
    </lineage>
</organism>
<name>A0A1R2CW37_9CILI</name>
<dbReference type="Proteomes" id="UP000187209">
    <property type="component" value="Unassembled WGS sequence"/>
</dbReference>
<feature type="domain" description="Serine aminopeptidase S33" evidence="1">
    <location>
        <begin position="45"/>
        <end position="280"/>
    </location>
</feature>
<dbReference type="PANTHER" id="PTHR11614">
    <property type="entry name" value="PHOSPHOLIPASE-RELATED"/>
    <property type="match status" value="1"/>
</dbReference>
<dbReference type="PRINTS" id="PR00111">
    <property type="entry name" value="ABHYDROLASE"/>
</dbReference>
<evidence type="ECO:0000313" key="2">
    <source>
        <dbReference type="EMBL" id="OMJ93224.1"/>
    </source>
</evidence>
<dbReference type="Gene3D" id="3.40.50.1820">
    <property type="entry name" value="alpha/beta hydrolase"/>
    <property type="match status" value="1"/>
</dbReference>
<evidence type="ECO:0000313" key="3">
    <source>
        <dbReference type="Proteomes" id="UP000187209"/>
    </source>
</evidence>